<dbReference type="EMBL" id="JARGEI010000001">
    <property type="protein sequence ID" value="KAJ8736760.1"/>
    <property type="molecule type" value="Genomic_DNA"/>
</dbReference>
<dbReference type="GO" id="GO:0005125">
    <property type="term" value="F:cytokine activity"/>
    <property type="evidence" value="ECO:0007669"/>
    <property type="project" value="UniProtKB-KW"/>
</dbReference>
<dbReference type="PANTHER" id="PTHR11954">
    <property type="entry name" value="D-DOPACHROME DECARBOXYLASE"/>
    <property type="match status" value="1"/>
</dbReference>
<name>A0AAD7Z382_MYTSE</name>
<dbReference type="EC" id="5.3.2.1" evidence="9"/>
<protein>
    <recommendedName>
        <fullName evidence="12">L-dopachrome isomerase</fullName>
        <ecNumber evidence="9">5.3.2.1</ecNumber>
        <ecNumber evidence="8">5.3.3.12</ecNumber>
    </recommendedName>
    <alternativeName>
        <fullName evidence="10">L-dopachrome tautomerase</fullName>
    </alternativeName>
    <alternativeName>
        <fullName evidence="11">Phenylpyruvate tautomerase</fullName>
    </alternativeName>
</protein>
<dbReference type="AlphaFoldDB" id="A0AAD7Z382"/>
<evidence type="ECO:0000256" key="11">
    <source>
        <dbReference type="ARBA" id="ARBA00041912"/>
    </source>
</evidence>
<comment type="caution">
    <text evidence="13">The sequence shown here is derived from an EMBL/GenBank/DDBJ whole genome shotgun (WGS) entry which is preliminary data.</text>
</comment>
<gene>
    <name evidence="13" type="ORF">PYW07_000031</name>
</gene>
<keyword evidence="4" id="KW-0964">Secreted</keyword>
<evidence type="ECO:0000256" key="9">
    <source>
        <dbReference type="ARBA" id="ARBA00039086"/>
    </source>
</evidence>
<reference evidence="13" key="1">
    <citation type="submission" date="2023-03" db="EMBL/GenBank/DDBJ databases">
        <title>Chromosome-level genomes of two armyworms, Mythimna separata and Mythimna loreyi, provide insights into the biosynthesis and reception of sex pheromones.</title>
        <authorList>
            <person name="Zhao H."/>
        </authorList>
    </citation>
    <scope>NUCLEOTIDE SEQUENCE</scope>
    <source>
        <strain evidence="13">BeijingLab</strain>
        <tissue evidence="13">Pupa</tissue>
    </source>
</reference>
<evidence type="ECO:0000256" key="5">
    <source>
        <dbReference type="ARBA" id="ARBA00023235"/>
    </source>
</evidence>
<evidence type="ECO:0000256" key="1">
    <source>
        <dbReference type="ARBA" id="ARBA00004613"/>
    </source>
</evidence>
<comment type="catalytic activity">
    <reaction evidence="6">
        <text>3-phenylpyruvate = enol-phenylpyruvate</text>
        <dbReference type="Rhea" id="RHEA:17097"/>
        <dbReference type="ChEBI" id="CHEBI:16815"/>
        <dbReference type="ChEBI" id="CHEBI:18005"/>
        <dbReference type="EC" id="5.3.2.1"/>
    </reaction>
</comment>
<dbReference type="SUPFAM" id="SSF55331">
    <property type="entry name" value="Tautomerase/MIF"/>
    <property type="match status" value="1"/>
</dbReference>
<dbReference type="PANTHER" id="PTHR11954:SF6">
    <property type="entry name" value="MACROPHAGE MIGRATION INHIBITORY FACTOR"/>
    <property type="match status" value="1"/>
</dbReference>
<dbReference type="EC" id="5.3.3.12" evidence="8"/>
<keyword evidence="5" id="KW-0413">Isomerase</keyword>
<proteinExistence type="inferred from homology"/>
<sequence length="116" mass="12396">MPCLKILTNLPRSQIPNDFVNKILPLLARVVRKPESKFVCVVSGDCAISFGGQSTVPSAVATLESIGHLGLEENKIIGSEVTAFIEKELGIAPDNFFLSFYDIAGKDIVKGGVSFG</sequence>
<keyword evidence="3" id="KW-0202">Cytokine</keyword>
<evidence type="ECO:0000256" key="6">
    <source>
        <dbReference type="ARBA" id="ARBA00036735"/>
    </source>
</evidence>
<dbReference type="Proteomes" id="UP001231518">
    <property type="component" value="Chromosome 1"/>
</dbReference>
<evidence type="ECO:0000256" key="3">
    <source>
        <dbReference type="ARBA" id="ARBA00022514"/>
    </source>
</evidence>
<evidence type="ECO:0000256" key="4">
    <source>
        <dbReference type="ARBA" id="ARBA00022525"/>
    </source>
</evidence>
<comment type="catalytic activity">
    <reaction evidence="7">
        <text>L-dopachrome = 5,6-dihydroxyindole-2-carboxylate</text>
        <dbReference type="Rhea" id="RHEA:13041"/>
        <dbReference type="ChEBI" id="CHEBI:16875"/>
        <dbReference type="ChEBI" id="CHEBI:57509"/>
        <dbReference type="EC" id="5.3.3.12"/>
    </reaction>
</comment>
<dbReference type="Gene3D" id="3.30.429.10">
    <property type="entry name" value="Macrophage Migration Inhibitory Factor"/>
    <property type="match status" value="1"/>
</dbReference>
<comment type="similarity">
    <text evidence="2">Belongs to the MIF family.</text>
</comment>
<dbReference type="InterPro" id="IPR014347">
    <property type="entry name" value="Tautomerase/MIF_sf"/>
</dbReference>
<evidence type="ECO:0000256" key="10">
    <source>
        <dbReference type="ARBA" id="ARBA00041631"/>
    </source>
</evidence>
<evidence type="ECO:0000256" key="2">
    <source>
        <dbReference type="ARBA" id="ARBA00005851"/>
    </source>
</evidence>
<accession>A0AAD7Z382</accession>
<organism evidence="13 14">
    <name type="scientific">Mythimna separata</name>
    <name type="common">Oriental armyworm</name>
    <name type="synonym">Pseudaletia separata</name>
    <dbReference type="NCBI Taxonomy" id="271217"/>
    <lineage>
        <taxon>Eukaryota</taxon>
        <taxon>Metazoa</taxon>
        <taxon>Ecdysozoa</taxon>
        <taxon>Arthropoda</taxon>
        <taxon>Hexapoda</taxon>
        <taxon>Insecta</taxon>
        <taxon>Pterygota</taxon>
        <taxon>Neoptera</taxon>
        <taxon>Endopterygota</taxon>
        <taxon>Lepidoptera</taxon>
        <taxon>Glossata</taxon>
        <taxon>Ditrysia</taxon>
        <taxon>Noctuoidea</taxon>
        <taxon>Noctuidae</taxon>
        <taxon>Noctuinae</taxon>
        <taxon>Hadenini</taxon>
        <taxon>Mythimna</taxon>
    </lineage>
</organism>
<comment type="subcellular location">
    <subcellularLocation>
        <location evidence="1">Secreted</location>
    </subcellularLocation>
</comment>
<dbReference type="GO" id="GO:0005615">
    <property type="term" value="C:extracellular space"/>
    <property type="evidence" value="ECO:0007669"/>
    <property type="project" value="UniProtKB-KW"/>
</dbReference>
<dbReference type="GO" id="GO:0050178">
    <property type="term" value="F:phenylpyruvate tautomerase activity"/>
    <property type="evidence" value="ECO:0007669"/>
    <property type="project" value="UniProtKB-EC"/>
</dbReference>
<evidence type="ECO:0000256" key="12">
    <source>
        <dbReference type="ARBA" id="ARBA00042730"/>
    </source>
</evidence>
<dbReference type="InterPro" id="IPR001398">
    <property type="entry name" value="Macrophage_inhib_fac"/>
</dbReference>
<evidence type="ECO:0000313" key="13">
    <source>
        <dbReference type="EMBL" id="KAJ8736760.1"/>
    </source>
</evidence>
<evidence type="ECO:0000256" key="7">
    <source>
        <dbReference type="ARBA" id="ARBA00036823"/>
    </source>
</evidence>
<evidence type="ECO:0000313" key="14">
    <source>
        <dbReference type="Proteomes" id="UP001231518"/>
    </source>
</evidence>
<keyword evidence="14" id="KW-1185">Reference proteome</keyword>
<dbReference type="Pfam" id="PF01187">
    <property type="entry name" value="MIF"/>
    <property type="match status" value="1"/>
</dbReference>
<dbReference type="GO" id="GO:0004167">
    <property type="term" value="F:dopachrome isomerase activity"/>
    <property type="evidence" value="ECO:0007669"/>
    <property type="project" value="UniProtKB-EC"/>
</dbReference>
<evidence type="ECO:0000256" key="8">
    <source>
        <dbReference type="ARBA" id="ARBA00038932"/>
    </source>
</evidence>